<accession>A0A1H2LBU5</accession>
<sequence length="435" mass="49117">MDFMTWAHNVASAHPQLQDAIVTTNDEWLDILLSDGRSFRFRPGALIRQDSPESTRTDILNRLLTIGIEQAVPPATPTNTPEISPHPSLMNTDHGTDTLPLAPEPDEDEDDGEPRLLPIVDAAPFFLHSHHDGDSIVYLPLTDFIAVGLVNDTKNYERPIYYSHLADSMRDVGEVMSEAVMNLRSFTGEERHMIEMGVATIGNGQVMSFMKPEGYQLSWWCDVEMMHKISEHITADRPGDIPLFIPISRTQFYIVFADDPHLIDVVNALLETSDTSTMVYPLPHTLAADGWREWVPFPGDELSQALSQLRTQYRQAIYNAQVDLMNRWGDFGSLKSYRITHIPTGESVGLAAWDATDGHGSVPDTDMITFTRQASPHPWEDAPELSITLRSHVAREIWSDGFERDPDAWPPRWKITGFPDADTIEQLRRATDREF</sequence>
<dbReference type="GeneID" id="65344243"/>
<proteinExistence type="predicted"/>
<feature type="region of interest" description="Disordered" evidence="1">
    <location>
        <begin position="72"/>
        <end position="115"/>
    </location>
</feature>
<dbReference type="Proteomes" id="UP000214355">
    <property type="component" value="Chromosome I"/>
</dbReference>
<organism evidence="2 3">
    <name type="scientific">Arcanobacterium phocae</name>
    <dbReference type="NCBI Taxonomy" id="131112"/>
    <lineage>
        <taxon>Bacteria</taxon>
        <taxon>Bacillati</taxon>
        <taxon>Actinomycetota</taxon>
        <taxon>Actinomycetes</taxon>
        <taxon>Actinomycetales</taxon>
        <taxon>Actinomycetaceae</taxon>
        <taxon>Arcanobacterium</taxon>
    </lineage>
</organism>
<name>A0A1H2LBU5_9ACTO</name>
<dbReference type="AlphaFoldDB" id="A0A1H2LBU5"/>
<evidence type="ECO:0000313" key="3">
    <source>
        <dbReference type="Proteomes" id="UP000214355"/>
    </source>
</evidence>
<dbReference type="RefSeq" id="WP_091279499.1">
    <property type="nucleotide sequence ID" value="NZ_JABAPH010000021.1"/>
</dbReference>
<protein>
    <submittedName>
        <fullName evidence="2">Uncharacterized protein</fullName>
    </submittedName>
</protein>
<evidence type="ECO:0000313" key="2">
    <source>
        <dbReference type="EMBL" id="SDU78497.1"/>
    </source>
</evidence>
<gene>
    <name evidence="2" type="ORF">SAMN04489737_0497</name>
</gene>
<dbReference type="OrthoDB" id="3719833at2"/>
<keyword evidence="3" id="KW-1185">Reference proteome</keyword>
<evidence type="ECO:0000256" key="1">
    <source>
        <dbReference type="SAM" id="MobiDB-lite"/>
    </source>
</evidence>
<dbReference type="EMBL" id="LT629804">
    <property type="protein sequence ID" value="SDU78497.1"/>
    <property type="molecule type" value="Genomic_DNA"/>
</dbReference>
<reference evidence="3" key="1">
    <citation type="submission" date="2016-10" db="EMBL/GenBank/DDBJ databases">
        <authorList>
            <person name="Varghese N."/>
            <person name="Submissions S."/>
        </authorList>
    </citation>
    <scope>NUCLEOTIDE SEQUENCE [LARGE SCALE GENOMIC DNA]</scope>
    <source>
        <strain evidence="3">DSM 10002</strain>
    </source>
</reference>
<dbReference type="STRING" id="131112.SAMN04489737_0497"/>